<dbReference type="EMBL" id="BMKF01000001">
    <property type="protein sequence ID" value="GGB58773.1"/>
    <property type="molecule type" value="Genomic_DNA"/>
</dbReference>
<dbReference type="EC" id="3.5.1.28" evidence="2"/>
<comment type="caution">
    <text evidence="6">The sequence shown here is derived from an EMBL/GenBank/DDBJ whole genome shotgun (WGS) entry which is preliminary data.</text>
</comment>
<gene>
    <name evidence="6" type="ORF">GCM10011503_03950</name>
</gene>
<evidence type="ECO:0000313" key="6">
    <source>
        <dbReference type="EMBL" id="GGB58773.1"/>
    </source>
</evidence>
<keyword evidence="4" id="KW-0732">Signal</keyword>
<organism evidence="6 7">
    <name type="scientific">Henriciella pelagia</name>
    <dbReference type="NCBI Taxonomy" id="1977912"/>
    <lineage>
        <taxon>Bacteria</taxon>
        <taxon>Pseudomonadati</taxon>
        <taxon>Pseudomonadota</taxon>
        <taxon>Alphaproteobacteria</taxon>
        <taxon>Hyphomonadales</taxon>
        <taxon>Hyphomonadaceae</taxon>
        <taxon>Henriciella</taxon>
    </lineage>
</organism>
<dbReference type="PANTHER" id="PTHR30404:SF0">
    <property type="entry name" value="N-ACETYLMURAMOYL-L-ALANINE AMIDASE AMIC"/>
    <property type="match status" value="1"/>
</dbReference>
<reference evidence="7" key="1">
    <citation type="journal article" date="2019" name="Int. J. Syst. Evol. Microbiol.">
        <title>The Global Catalogue of Microorganisms (GCM) 10K type strain sequencing project: providing services to taxonomists for standard genome sequencing and annotation.</title>
        <authorList>
            <consortium name="The Broad Institute Genomics Platform"/>
            <consortium name="The Broad Institute Genome Sequencing Center for Infectious Disease"/>
            <person name="Wu L."/>
            <person name="Ma J."/>
        </authorList>
    </citation>
    <scope>NUCLEOTIDE SEQUENCE [LARGE SCALE GENOMIC DNA]</scope>
    <source>
        <strain evidence="7">CGMCC 1.15928</strain>
    </source>
</reference>
<evidence type="ECO:0000256" key="3">
    <source>
        <dbReference type="ARBA" id="ARBA00022801"/>
    </source>
</evidence>
<dbReference type="CDD" id="cd02696">
    <property type="entry name" value="MurNAc-LAA"/>
    <property type="match status" value="1"/>
</dbReference>
<feature type="chain" id="PRO_5045164453" description="N-acetylmuramoyl-L-alanine amidase" evidence="4">
    <location>
        <begin position="30"/>
        <end position="402"/>
    </location>
</feature>
<evidence type="ECO:0000259" key="5">
    <source>
        <dbReference type="SMART" id="SM00646"/>
    </source>
</evidence>
<name>A0ABQ1J2X9_9PROT</name>
<dbReference type="Pfam" id="PF01520">
    <property type="entry name" value="Amidase_3"/>
    <property type="match status" value="1"/>
</dbReference>
<dbReference type="SUPFAM" id="SSF53187">
    <property type="entry name" value="Zn-dependent exopeptidases"/>
    <property type="match status" value="1"/>
</dbReference>
<feature type="domain" description="MurNAc-LAA" evidence="5">
    <location>
        <begin position="240"/>
        <end position="389"/>
    </location>
</feature>
<proteinExistence type="predicted"/>
<dbReference type="InterPro" id="IPR050695">
    <property type="entry name" value="N-acetylmuramoyl_amidase_3"/>
</dbReference>
<feature type="signal peptide" evidence="4">
    <location>
        <begin position="1"/>
        <end position="29"/>
    </location>
</feature>
<evidence type="ECO:0000256" key="4">
    <source>
        <dbReference type="SAM" id="SignalP"/>
    </source>
</evidence>
<comment type="catalytic activity">
    <reaction evidence="1">
        <text>Hydrolyzes the link between N-acetylmuramoyl residues and L-amino acid residues in certain cell-wall glycopeptides.</text>
        <dbReference type="EC" id="3.5.1.28"/>
    </reaction>
</comment>
<protein>
    <recommendedName>
        <fullName evidence="2">N-acetylmuramoyl-L-alanine amidase</fullName>
        <ecNumber evidence="2">3.5.1.28</ecNumber>
    </recommendedName>
</protein>
<keyword evidence="3" id="KW-0378">Hydrolase</keyword>
<dbReference type="RefSeq" id="WP_084393841.1">
    <property type="nucleotide sequence ID" value="NZ_BMKF01000001.1"/>
</dbReference>
<keyword evidence="7" id="KW-1185">Reference proteome</keyword>
<dbReference type="InterPro" id="IPR002508">
    <property type="entry name" value="MurNAc-LAA_cat"/>
</dbReference>
<evidence type="ECO:0000313" key="7">
    <source>
        <dbReference type="Proteomes" id="UP000628854"/>
    </source>
</evidence>
<evidence type="ECO:0000256" key="2">
    <source>
        <dbReference type="ARBA" id="ARBA00011901"/>
    </source>
</evidence>
<accession>A0ABQ1J2X9</accession>
<dbReference type="SMART" id="SM00646">
    <property type="entry name" value="Ami_3"/>
    <property type="match status" value="1"/>
</dbReference>
<dbReference type="Gene3D" id="3.40.630.40">
    <property type="entry name" value="Zn-dependent exopeptidases"/>
    <property type="match status" value="1"/>
</dbReference>
<sequence>MSYGVQVIPALRFFIAVWAAILAAACCHAAQISAIEVTGDTEHTRITLIASEPVEHGSFLAQAGGLAQIEVMTPGSLVLPNAATPPPGGAVNSYEIRDDEIIFNLMTPMMVSRTLDLSPTTVEPNHRLVIDLVRVAPVRFQRAAAAQADNKAAYRAKMARALAQHNGVPPEAARPDQYVIVIDPGHGGKDPGASSHNQRREKAIVLSTSLKLKAILEQNPRYKVHLTRENDVYVEHEDRVSMARNWGADLFISVHADAAGNPGVSGATVYTLSSRGERRVDGTARTNGWDLPIEDGTPVEVSGILADLIKRETKSNSSIFAEMLIPELAKAGPIVRNSHRQENFFVLLAPDVPAVLVEIGFLTNRSDVARLSSDSGQRKAADAIANAIDQYFEQRDLLYAAN</sequence>
<dbReference type="Proteomes" id="UP000628854">
    <property type="component" value="Unassembled WGS sequence"/>
</dbReference>
<evidence type="ECO:0000256" key="1">
    <source>
        <dbReference type="ARBA" id="ARBA00001561"/>
    </source>
</evidence>
<dbReference type="PANTHER" id="PTHR30404">
    <property type="entry name" value="N-ACETYLMURAMOYL-L-ALANINE AMIDASE"/>
    <property type="match status" value="1"/>
</dbReference>